<organism evidence="1 2">
    <name type="scientific">Sphaerodactylus townsendi</name>
    <dbReference type="NCBI Taxonomy" id="933632"/>
    <lineage>
        <taxon>Eukaryota</taxon>
        <taxon>Metazoa</taxon>
        <taxon>Chordata</taxon>
        <taxon>Craniata</taxon>
        <taxon>Vertebrata</taxon>
        <taxon>Euteleostomi</taxon>
        <taxon>Lepidosauria</taxon>
        <taxon>Squamata</taxon>
        <taxon>Bifurcata</taxon>
        <taxon>Gekkota</taxon>
        <taxon>Sphaerodactylidae</taxon>
        <taxon>Sphaerodactylus</taxon>
    </lineage>
</organism>
<protein>
    <submittedName>
        <fullName evidence="1">Uncharacterized protein</fullName>
    </submittedName>
</protein>
<keyword evidence="2" id="KW-1185">Reference proteome</keyword>
<sequence length="96" mass="10744">MAGRKADAEMEYRDSMSDFAGGESESSKEEARGQGSRHERCTSGPIPGSQDSWTELLKSIMLNQQATLNFLTMQRQCKDEESWPRKPGTDVNLAQM</sequence>
<name>A0ACB8FPJ4_9SAUR</name>
<accession>A0ACB8FPJ4</accession>
<dbReference type="EMBL" id="CM037619">
    <property type="protein sequence ID" value="KAH8007483.1"/>
    <property type="molecule type" value="Genomic_DNA"/>
</dbReference>
<reference evidence="1" key="1">
    <citation type="submission" date="2021-08" db="EMBL/GenBank/DDBJ databases">
        <title>The first chromosome-level gecko genome reveals the dynamic sex chromosomes of Neotropical dwarf geckos (Sphaerodactylidae: Sphaerodactylus).</title>
        <authorList>
            <person name="Pinto B.J."/>
            <person name="Keating S.E."/>
            <person name="Gamble T."/>
        </authorList>
    </citation>
    <scope>NUCLEOTIDE SEQUENCE</scope>
    <source>
        <strain evidence="1">TG3544</strain>
    </source>
</reference>
<evidence type="ECO:0000313" key="2">
    <source>
        <dbReference type="Proteomes" id="UP000827872"/>
    </source>
</evidence>
<gene>
    <name evidence="1" type="ORF">K3G42_023069</name>
</gene>
<comment type="caution">
    <text evidence="1">The sequence shown here is derived from an EMBL/GenBank/DDBJ whole genome shotgun (WGS) entry which is preliminary data.</text>
</comment>
<dbReference type="Proteomes" id="UP000827872">
    <property type="component" value="Linkage Group LG06"/>
</dbReference>
<proteinExistence type="predicted"/>
<evidence type="ECO:0000313" key="1">
    <source>
        <dbReference type="EMBL" id="KAH8007483.1"/>
    </source>
</evidence>